<evidence type="ECO:0000256" key="13">
    <source>
        <dbReference type="ARBA" id="ARBA00022922"/>
    </source>
</evidence>
<keyword evidence="14" id="KW-0809">Transit peptide</keyword>
<evidence type="ECO:0000256" key="14">
    <source>
        <dbReference type="ARBA" id="ARBA00022946"/>
    </source>
</evidence>
<dbReference type="UniPathway" id="UPA00152"/>
<keyword evidence="9" id="KW-0934">Plastid</keyword>
<evidence type="ECO:0000256" key="10">
    <source>
        <dbReference type="ARBA" id="ARBA00022676"/>
    </source>
</evidence>
<evidence type="ECO:0000256" key="5">
    <source>
        <dbReference type="ARBA" id="ARBA00004727"/>
    </source>
</evidence>
<keyword evidence="8" id="KW-0150">Chloroplast</keyword>
<dbReference type="InterPro" id="IPR038770">
    <property type="entry name" value="Na+/solute_symporter_sf"/>
</dbReference>
<evidence type="ECO:0000256" key="16">
    <source>
        <dbReference type="ARBA" id="ARBA00023136"/>
    </source>
</evidence>
<dbReference type="OrthoDB" id="512920at2759"/>
<dbReference type="EMBL" id="LHPF02000028">
    <property type="protein sequence ID" value="PSC69218.1"/>
    <property type="molecule type" value="Genomic_DNA"/>
</dbReference>
<evidence type="ECO:0000256" key="3">
    <source>
        <dbReference type="ARBA" id="ARBA00004229"/>
    </source>
</evidence>
<evidence type="ECO:0000259" key="19">
    <source>
        <dbReference type="Pfam" id="PF08323"/>
    </source>
</evidence>
<comment type="caution">
    <text evidence="20">The sequence shown here is derived from an EMBL/GenBank/DDBJ whole genome shotgun (WGS) entry which is preliminary data.</text>
</comment>
<keyword evidence="13" id="KW-0750">Starch biosynthesis</keyword>
<evidence type="ECO:0000256" key="1">
    <source>
        <dbReference type="ARBA" id="ARBA00001478"/>
    </source>
</evidence>
<feature type="compositionally biased region" description="Low complexity" evidence="18">
    <location>
        <begin position="131"/>
        <end position="149"/>
    </location>
</feature>
<dbReference type="HAMAP" id="MF_00484">
    <property type="entry name" value="Glycogen_synth"/>
    <property type="match status" value="1"/>
</dbReference>
<dbReference type="PANTHER" id="PTHR45825">
    <property type="entry name" value="GRANULE-BOUND STARCH SYNTHASE 1, CHLOROPLASTIC/AMYLOPLASTIC"/>
    <property type="match status" value="1"/>
</dbReference>
<dbReference type="GO" id="GO:0019252">
    <property type="term" value="P:starch biosynthetic process"/>
    <property type="evidence" value="ECO:0007669"/>
    <property type="project" value="UniProtKB-UniPathway"/>
</dbReference>
<comment type="subcellular location">
    <subcellularLocation>
        <location evidence="2">Membrane</location>
        <topology evidence="2">Multi-pass membrane protein</topology>
    </subcellularLocation>
    <subcellularLocation>
        <location evidence="4">Plastid</location>
        <location evidence="4">Amyloplast</location>
    </subcellularLocation>
    <subcellularLocation>
        <location evidence="3">Plastid</location>
        <location evidence="3">Chloroplast</location>
    </subcellularLocation>
</comment>
<dbReference type="EC" id="2.4.1.21" evidence="7"/>
<dbReference type="GO" id="GO:0016020">
    <property type="term" value="C:membrane"/>
    <property type="evidence" value="ECO:0007669"/>
    <property type="project" value="UniProtKB-SubCell"/>
</dbReference>
<dbReference type="GO" id="GO:0010021">
    <property type="term" value="P:amylopectin biosynthetic process"/>
    <property type="evidence" value="ECO:0007669"/>
    <property type="project" value="UniProtKB-ARBA"/>
</dbReference>
<keyword evidence="17" id="KW-0035">Amyloplast</keyword>
<evidence type="ECO:0000256" key="15">
    <source>
        <dbReference type="ARBA" id="ARBA00022989"/>
    </source>
</evidence>
<dbReference type="Pfam" id="PF13692">
    <property type="entry name" value="Glyco_trans_1_4"/>
    <property type="match status" value="1"/>
</dbReference>
<feature type="region of interest" description="Disordered" evidence="18">
    <location>
        <begin position="209"/>
        <end position="230"/>
    </location>
</feature>
<dbReference type="GO" id="GO:0009507">
    <property type="term" value="C:chloroplast"/>
    <property type="evidence" value="ECO:0007669"/>
    <property type="project" value="UniProtKB-SubCell"/>
</dbReference>
<keyword evidence="10" id="KW-0328">Glycosyltransferase</keyword>
<keyword evidence="15" id="KW-1133">Transmembrane helix</keyword>
<dbReference type="STRING" id="554055.A0A2P6V557"/>
<feature type="region of interest" description="Disordered" evidence="18">
    <location>
        <begin position="86"/>
        <end position="164"/>
    </location>
</feature>
<dbReference type="Proteomes" id="UP000239649">
    <property type="component" value="Unassembled WGS sequence"/>
</dbReference>
<evidence type="ECO:0000256" key="7">
    <source>
        <dbReference type="ARBA" id="ARBA00012588"/>
    </source>
</evidence>
<name>A0A2P6V557_9CHLO</name>
<accession>A0A2P6V557</accession>
<comment type="similarity">
    <text evidence="6">Belongs to the glycosyltransferase 1 family. Bacterial/plant glycogen synthase subfamily.</text>
</comment>
<evidence type="ECO:0000256" key="8">
    <source>
        <dbReference type="ARBA" id="ARBA00022528"/>
    </source>
</evidence>
<comment type="catalytic activity">
    <reaction evidence="1">
        <text>[(1-&gt;4)-alpha-D-glucosyl](n) + ADP-alpha-D-glucose = [(1-&gt;4)-alpha-D-glucosyl](n+1) + ADP + H(+)</text>
        <dbReference type="Rhea" id="RHEA:18189"/>
        <dbReference type="Rhea" id="RHEA-COMP:9584"/>
        <dbReference type="Rhea" id="RHEA-COMP:9587"/>
        <dbReference type="ChEBI" id="CHEBI:15378"/>
        <dbReference type="ChEBI" id="CHEBI:15444"/>
        <dbReference type="ChEBI" id="CHEBI:57498"/>
        <dbReference type="ChEBI" id="CHEBI:456216"/>
        <dbReference type="EC" id="2.4.1.21"/>
    </reaction>
</comment>
<sequence length="1312" mass="136956">MGGCCCCLSSAPELELPAARAAYYAGPPQAVYPVAAPSCAQPQQHAPSKVHGVLPPPSAAYQPSCGHWPGAAAYPSHATAWLPHRPGGSGSSYGSGDGAAGLGGGAGASNHESESAPAARHAGSRCREPSRSSSSSSEGSSSSHGYRSAPQRRRRQQAPSSDSAACLGTAAMGACCTRPSYVEANEKPYPTHHTARLYNLSPADVSGGGGAATGAAWGAPPPSGPEYPPTGYPEPKRYDTWRPPPPGFYPGPQQPYAYPTPQRYPPGRSGAMGVAGPAMLGAGAGLLGGALLADVMTPDVVQQQEIIYEGGDGSGDYGGGGDFNAADFGGGDLGSCRSVDSSRMNRASSGGVVCRSPLNCGALVAPLSRSGGVARAWRAFRPHAPRRVKATDAIARPVLAAWVVSLPGGGGGTARTPAELTEAAAAGVLRRLPACVLAVAALALAQPEAFSWFHPAYNGQHALMAASLATGMQLPLQGLRRALSSPGSVLDGLALQYAVLPSLALLLVQLLGLPPEYAVGLLLVSCCPGGTSSAVTAHLAGADVPLNIAMTMAGVLGAAVATPLLSSALLGMALPVDSLGMVMAALQVVLLPALAGAAVREAFPQAAAALRPLCTLAAASLLALQLGSYVAHTQQFVAATGATALRSSWPRLLAAVCALHAGGFALGYSLSRGLGLPETAARSHAIQAGQRNSALAAQLALTHFAAHPLAAVPCALSACVHTGLAGVAAWYWQQHQPEGQQQGQQGGEDDSAPLPSLLRATALEAGKAVGAAAGAARTAALGVRTSGGALLERLSLLTEQQLQLLRVQAPDLAPPLAPDAAAPPQAGRPKGNPHAMNVVMVGAECAPWSKTGGLGDVMQALPKALAARGHRVMVVAPRYKEYPDAWETGVRITVRMYGGDHEVGFFHLSREGVDYLFVDHPSYHEWAGEIYGGTRQEVLFRCALLTKAALEAPLAVPCGDTPYGESNLLYIANDWHTALLPVYLQAHYRDHGQLLYARSLLVLHNMAHQGRGPLEELAMLEIPEHYAELFRMKDDRQMEHMNVMKAGSIAAHRIVAVSNKYAEECQTQEGGWGLDGVLRNQAWKLRGVVNGIDGEEWDPAVDAFLRSDGYVSYTMQTLATGKARCKAALQRELGLPVDPKAPLLGFIGRLDFQKGVDLIAENYEWLMEQGAQLVLLGSGREDLEAALREMEKRCPKQCKAWVGFSVKMAHRITAGCDMLLMPSRFEPCGLNQLYAMAYGTPPVVHAVGGLHDTVQPFNPYEGTGVGWAFYDADPAGFRRAMGVQLRGMSQDLSWDSAAAQYESVLLAAKHQW</sequence>
<comment type="pathway">
    <text evidence="5">Glycan biosynthesis; starch biosynthesis.</text>
</comment>
<dbReference type="Pfam" id="PF08323">
    <property type="entry name" value="Glyco_transf_5"/>
    <property type="match status" value="1"/>
</dbReference>
<dbReference type="FunFam" id="3.40.50.2000:FF:000048">
    <property type="entry name" value="Starch synthase, chloroplastic/amyloplastic"/>
    <property type="match status" value="1"/>
</dbReference>
<dbReference type="GO" id="GO:0004373">
    <property type="term" value="F:alpha-1,4-glucan glucosyltransferase (UDP-glucose donor) activity"/>
    <property type="evidence" value="ECO:0007669"/>
    <property type="project" value="InterPro"/>
</dbReference>
<dbReference type="InterPro" id="IPR002657">
    <property type="entry name" value="BilAc:Na_symport/Acr3"/>
</dbReference>
<keyword evidence="11" id="KW-0808">Transferase</keyword>
<evidence type="ECO:0000313" key="20">
    <source>
        <dbReference type="EMBL" id="PSC69218.1"/>
    </source>
</evidence>
<evidence type="ECO:0000256" key="9">
    <source>
        <dbReference type="ARBA" id="ARBA00022640"/>
    </source>
</evidence>
<feature type="compositionally biased region" description="Pro residues" evidence="18">
    <location>
        <begin position="219"/>
        <end position="230"/>
    </location>
</feature>
<evidence type="ECO:0000256" key="2">
    <source>
        <dbReference type="ARBA" id="ARBA00004141"/>
    </source>
</evidence>
<dbReference type="Gene3D" id="1.20.1530.20">
    <property type="match status" value="1"/>
</dbReference>
<dbReference type="Gene3D" id="3.40.50.2000">
    <property type="entry name" value="Glycogen Phosphorylase B"/>
    <property type="match status" value="2"/>
</dbReference>
<dbReference type="InterPro" id="IPR011835">
    <property type="entry name" value="GS/SS"/>
</dbReference>
<feature type="domain" description="Starch synthase catalytic" evidence="19">
    <location>
        <begin position="837"/>
        <end position="1080"/>
    </location>
</feature>
<keyword evidence="12" id="KW-0812">Transmembrane</keyword>
<organism evidence="20 21">
    <name type="scientific">Micractinium conductrix</name>
    <dbReference type="NCBI Taxonomy" id="554055"/>
    <lineage>
        <taxon>Eukaryota</taxon>
        <taxon>Viridiplantae</taxon>
        <taxon>Chlorophyta</taxon>
        <taxon>core chlorophytes</taxon>
        <taxon>Trebouxiophyceae</taxon>
        <taxon>Chlorellales</taxon>
        <taxon>Chlorellaceae</taxon>
        <taxon>Chlorella clade</taxon>
        <taxon>Micractinium</taxon>
    </lineage>
</organism>
<dbReference type="Pfam" id="PF01758">
    <property type="entry name" value="SBF"/>
    <property type="match status" value="1"/>
</dbReference>
<evidence type="ECO:0000256" key="6">
    <source>
        <dbReference type="ARBA" id="ARBA00010281"/>
    </source>
</evidence>
<dbReference type="GO" id="GO:0009011">
    <property type="term" value="F:alpha-1,4-glucan glucosyltransferase (ADP-glucose donor) activity"/>
    <property type="evidence" value="ECO:0007669"/>
    <property type="project" value="UniProtKB-EC"/>
</dbReference>
<keyword evidence="21" id="KW-1185">Reference proteome</keyword>
<keyword evidence="16" id="KW-0472">Membrane</keyword>
<evidence type="ECO:0000313" key="21">
    <source>
        <dbReference type="Proteomes" id="UP000239649"/>
    </source>
</evidence>
<evidence type="ECO:0000256" key="12">
    <source>
        <dbReference type="ARBA" id="ARBA00022692"/>
    </source>
</evidence>
<evidence type="ECO:0000256" key="17">
    <source>
        <dbReference type="ARBA" id="ARBA00023234"/>
    </source>
</evidence>
<dbReference type="PANTHER" id="PTHR45825:SF2">
    <property type="entry name" value="STARCH SYNTHASE 2, CHLOROPLASTIC_AMYLOPLASTIC"/>
    <property type="match status" value="1"/>
</dbReference>
<protein>
    <recommendedName>
        <fullName evidence="7">starch synthase</fullName>
        <ecNumber evidence="7">2.4.1.21</ecNumber>
    </recommendedName>
</protein>
<dbReference type="SUPFAM" id="SSF53756">
    <property type="entry name" value="UDP-Glycosyltransferase/glycogen phosphorylase"/>
    <property type="match status" value="1"/>
</dbReference>
<evidence type="ECO:0000256" key="11">
    <source>
        <dbReference type="ARBA" id="ARBA00022679"/>
    </source>
</evidence>
<evidence type="ECO:0000256" key="4">
    <source>
        <dbReference type="ARBA" id="ARBA00004602"/>
    </source>
</evidence>
<evidence type="ECO:0000256" key="18">
    <source>
        <dbReference type="SAM" id="MobiDB-lite"/>
    </source>
</evidence>
<dbReference type="NCBIfam" id="TIGR02095">
    <property type="entry name" value="glgA"/>
    <property type="match status" value="1"/>
</dbReference>
<gene>
    <name evidence="20" type="ORF">C2E20_7280</name>
</gene>
<dbReference type="InterPro" id="IPR013534">
    <property type="entry name" value="Starch_synth_cat_dom"/>
</dbReference>
<proteinExistence type="inferred from homology"/>
<reference evidence="20 21" key="1">
    <citation type="journal article" date="2018" name="Plant J.">
        <title>Genome sequences of Chlorella sorokiniana UTEX 1602 and Micractinium conductrix SAG 241.80: implications to maltose excretion by a green alga.</title>
        <authorList>
            <person name="Arriola M.B."/>
            <person name="Velmurugan N."/>
            <person name="Zhang Y."/>
            <person name="Plunkett M.H."/>
            <person name="Hondzo H."/>
            <person name="Barney B.M."/>
        </authorList>
    </citation>
    <scope>NUCLEOTIDE SEQUENCE [LARGE SCALE GENOMIC DNA]</scope>
    <source>
        <strain evidence="20 21">SAG 241.80</strain>
    </source>
</reference>
<dbReference type="CDD" id="cd03791">
    <property type="entry name" value="GT5_Glycogen_synthase_DULL1-like"/>
    <property type="match status" value="1"/>
</dbReference>
<dbReference type="GO" id="GO:0009501">
    <property type="term" value="C:amyloplast"/>
    <property type="evidence" value="ECO:0007669"/>
    <property type="project" value="UniProtKB-SubCell"/>
</dbReference>
<feature type="compositionally biased region" description="Gly residues" evidence="18">
    <location>
        <begin position="87"/>
        <end position="107"/>
    </location>
</feature>